<dbReference type="InterPro" id="IPR036291">
    <property type="entry name" value="NAD(P)-bd_dom_sf"/>
</dbReference>
<dbReference type="InterPro" id="IPR002347">
    <property type="entry name" value="SDR_fam"/>
</dbReference>
<proteinExistence type="inferred from homology"/>
<name>A0ABT4J891_9RHOB</name>
<dbReference type="InterPro" id="IPR006311">
    <property type="entry name" value="TAT_signal"/>
</dbReference>
<evidence type="ECO:0000256" key="2">
    <source>
        <dbReference type="ARBA" id="ARBA00023002"/>
    </source>
</evidence>
<accession>A0ABT4J891</accession>
<evidence type="ECO:0000313" key="3">
    <source>
        <dbReference type="EMBL" id="MCZ0963349.1"/>
    </source>
</evidence>
<organism evidence="3 4">
    <name type="scientific">Paracoccus benzoatiresistens</name>
    <dbReference type="NCBI Taxonomy" id="2997341"/>
    <lineage>
        <taxon>Bacteria</taxon>
        <taxon>Pseudomonadati</taxon>
        <taxon>Pseudomonadota</taxon>
        <taxon>Alphaproteobacteria</taxon>
        <taxon>Rhodobacterales</taxon>
        <taxon>Paracoccaceae</taxon>
        <taxon>Paracoccus</taxon>
    </lineage>
</organism>
<dbReference type="PANTHER" id="PTHR43639:SF1">
    <property type="entry name" value="SHORT-CHAIN DEHYDROGENASE_REDUCTASE FAMILY PROTEIN"/>
    <property type="match status" value="1"/>
</dbReference>
<dbReference type="RefSeq" id="WP_268943422.1">
    <property type="nucleotide sequence ID" value="NZ_JAPTYD010000035.1"/>
</dbReference>
<dbReference type="CDD" id="cd05233">
    <property type="entry name" value="SDR_c"/>
    <property type="match status" value="1"/>
</dbReference>
<evidence type="ECO:0000313" key="4">
    <source>
        <dbReference type="Proteomes" id="UP001149822"/>
    </source>
</evidence>
<dbReference type="InterPro" id="IPR020904">
    <property type="entry name" value="Sc_DH/Rdtase_CS"/>
</dbReference>
<dbReference type="SUPFAM" id="SSF51735">
    <property type="entry name" value="NAD(P)-binding Rossmann-fold domains"/>
    <property type="match status" value="1"/>
</dbReference>
<dbReference type="Gene3D" id="3.40.50.720">
    <property type="entry name" value="NAD(P)-binding Rossmann-like Domain"/>
    <property type="match status" value="1"/>
</dbReference>
<dbReference type="PROSITE" id="PS51318">
    <property type="entry name" value="TAT"/>
    <property type="match status" value="1"/>
</dbReference>
<reference evidence="3" key="1">
    <citation type="submission" date="2022-12" db="EMBL/GenBank/DDBJ databases">
        <title>Paracoccus sp. EF6 isolated from a lake water.</title>
        <authorList>
            <person name="Liu H."/>
        </authorList>
    </citation>
    <scope>NUCLEOTIDE SEQUENCE</scope>
    <source>
        <strain evidence="3">EF6</strain>
    </source>
</reference>
<dbReference type="Pfam" id="PF13561">
    <property type="entry name" value="adh_short_C2"/>
    <property type="match status" value="1"/>
</dbReference>
<keyword evidence="2" id="KW-0560">Oxidoreductase</keyword>
<dbReference type="PROSITE" id="PS00061">
    <property type="entry name" value="ADH_SHORT"/>
    <property type="match status" value="1"/>
</dbReference>
<protein>
    <submittedName>
        <fullName evidence="3">SDR family NAD(P)-dependent oxidoreductase</fullName>
    </submittedName>
</protein>
<dbReference type="PRINTS" id="PR00080">
    <property type="entry name" value="SDRFAMILY"/>
</dbReference>
<evidence type="ECO:0000256" key="1">
    <source>
        <dbReference type="ARBA" id="ARBA00006484"/>
    </source>
</evidence>
<keyword evidence="4" id="KW-1185">Reference proteome</keyword>
<sequence length="255" mass="26101">MADVFGFQRRRALVTGASSGIGHAVAAALARHGAAVAIHFNRGADAARALADRINRSGGMAVALQADLSDDTAAPALVRDAAKALGGIDILVNNAGAMGDRRRFAEKGGDVATHVFDLNCRSLVRVTHAALPWLQDSSAGAVVNTGSIAGRNGGGPGAGFYAAAKGYVHTLTRGMAREFAPLGIRVNAVAPGVIATPFHDTTPPDVLAALRTSIPMGRLGTAQDCVGPFLFLCSENLSGYVTGQIVDVNGGQYMP</sequence>
<dbReference type="PRINTS" id="PR00081">
    <property type="entry name" value="GDHRDH"/>
</dbReference>
<comment type="similarity">
    <text evidence="1">Belongs to the short-chain dehydrogenases/reductases (SDR) family.</text>
</comment>
<comment type="caution">
    <text evidence="3">The sequence shown here is derived from an EMBL/GenBank/DDBJ whole genome shotgun (WGS) entry which is preliminary data.</text>
</comment>
<gene>
    <name evidence="3" type="ORF">OU682_17210</name>
</gene>
<dbReference type="Proteomes" id="UP001149822">
    <property type="component" value="Unassembled WGS sequence"/>
</dbReference>
<dbReference type="PANTHER" id="PTHR43639">
    <property type="entry name" value="OXIDOREDUCTASE, SHORT-CHAIN DEHYDROGENASE/REDUCTASE FAMILY (AFU_ORTHOLOGUE AFUA_5G02870)"/>
    <property type="match status" value="1"/>
</dbReference>
<dbReference type="EMBL" id="JAPTYD010000035">
    <property type="protein sequence ID" value="MCZ0963349.1"/>
    <property type="molecule type" value="Genomic_DNA"/>
</dbReference>